<feature type="compositionally biased region" description="Basic and acidic residues" evidence="10">
    <location>
        <begin position="489"/>
        <end position="506"/>
    </location>
</feature>
<gene>
    <name evidence="13" type="ORF">GUJ93_ZPchr0013g34407</name>
</gene>
<protein>
    <recommendedName>
        <fullName evidence="12">Major facilitator superfamily (MFS) profile domain-containing protein</fullName>
    </recommendedName>
</protein>
<dbReference type="GO" id="GO:0015293">
    <property type="term" value="F:symporter activity"/>
    <property type="evidence" value="ECO:0007669"/>
    <property type="project" value="UniProtKB-KW"/>
</dbReference>
<reference evidence="13" key="2">
    <citation type="submission" date="2021-02" db="EMBL/GenBank/DDBJ databases">
        <authorList>
            <person name="Kimball J.A."/>
            <person name="Haas M.W."/>
            <person name="Macchietto M."/>
            <person name="Kono T."/>
            <person name="Duquette J."/>
            <person name="Shao M."/>
        </authorList>
    </citation>
    <scope>NUCLEOTIDE SEQUENCE</scope>
    <source>
        <tissue evidence="13">Fresh leaf tissue</tissue>
    </source>
</reference>
<keyword evidence="6" id="KW-0769">Symport</keyword>
<dbReference type="Pfam" id="PF00083">
    <property type="entry name" value="Sugar_tr"/>
    <property type="match status" value="1"/>
</dbReference>
<keyword evidence="8 11" id="KW-0472">Membrane</keyword>
<dbReference type="PANTHER" id="PTHR23500:SF608">
    <property type="entry name" value="OS07G0582400 PROTEIN"/>
    <property type="match status" value="1"/>
</dbReference>
<dbReference type="PROSITE" id="PS00216">
    <property type="entry name" value="SUGAR_TRANSPORT_1"/>
    <property type="match status" value="1"/>
</dbReference>
<evidence type="ECO:0000256" key="7">
    <source>
        <dbReference type="ARBA" id="ARBA00022989"/>
    </source>
</evidence>
<reference evidence="13" key="1">
    <citation type="journal article" date="2021" name="bioRxiv">
        <title>Whole Genome Assembly and Annotation of Northern Wild Rice, Zizania palustris L., Supports a Whole Genome Duplication in the Zizania Genus.</title>
        <authorList>
            <person name="Haas M."/>
            <person name="Kono T."/>
            <person name="Macchietto M."/>
            <person name="Millas R."/>
            <person name="McGilp L."/>
            <person name="Shao M."/>
            <person name="Duquette J."/>
            <person name="Hirsch C.N."/>
            <person name="Kimball J."/>
        </authorList>
    </citation>
    <scope>NUCLEOTIDE SEQUENCE</scope>
    <source>
        <tissue evidence="13">Fresh leaf tissue</tissue>
    </source>
</reference>
<evidence type="ECO:0000259" key="12">
    <source>
        <dbReference type="PROSITE" id="PS50850"/>
    </source>
</evidence>
<dbReference type="EMBL" id="JAAALK010000079">
    <property type="protein sequence ID" value="KAG8099553.1"/>
    <property type="molecule type" value="Genomic_DNA"/>
</dbReference>
<feature type="transmembrane region" description="Helical" evidence="11">
    <location>
        <begin position="20"/>
        <end position="40"/>
    </location>
</feature>
<comment type="caution">
    <text evidence="13">The sequence shown here is derived from an EMBL/GenBank/DDBJ whole genome shotgun (WGS) entry which is preliminary data.</text>
</comment>
<dbReference type="FunFam" id="1.20.1250.20:FF:000025">
    <property type="entry name" value="probable polyol transporter 4"/>
    <property type="match status" value="1"/>
</dbReference>
<feature type="transmembrane region" description="Helical" evidence="11">
    <location>
        <begin position="115"/>
        <end position="135"/>
    </location>
</feature>
<dbReference type="InterPro" id="IPR005829">
    <property type="entry name" value="Sugar_transporter_CS"/>
</dbReference>
<feature type="transmembrane region" description="Helical" evidence="11">
    <location>
        <begin position="452"/>
        <end position="470"/>
    </location>
</feature>
<name>A0A8J6C4S0_ZIZPA</name>
<evidence type="ECO:0000256" key="2">
    <source>
        <dbReference type="ARBA" id="ARBA00010992"/>
    </source>
</evidence>
<dbReference type="Proteomes" id="UP000729402">
    <property type="component" value="Unassembled WGS sequence"/>
</dbReference>
<evidence type="ECO:0000256" key="6">
    <source>
        <dbReference type="ARBA" id="ARBA00022847"/>
    </source>
</evidence>
<dbReference type="InterPro" id="IPR045262">
    <property type="entry name" value="STP/PLT_plant"/>
</dbReference>
<evidence type="ECO:0000313" key="14">
    <source>
        <dbReference type="Proteomes" id="UP000729402"/>
    </source>
</evidence>
<dbReference type="InterPro" id="IPR003663">
    <property type="entry name" value="Sugar/inositol_transpt"/>
</dbReference>
<evidence type="ECO:0000256" key="10">
    <source>
        <dbReference type="SAM" id="MobiDB-lite"/>
    </source>
</evidence>
<keyword evidence="7 11" id="KW-1133">Transmembrane helix</keyword>
<keyword evidence="14" id="KW-1185">Reference proteome</keyword>
<feature type="transmembrane region" description="Helical" evidence="11">
    <location>
        <begin position="382"/>
        <end position="407"/>
    </location>
</feature>
<dbReference type="OrthoDB" id="6339427at2759"/>
<organism evidence="13 14">
    <name type="scientific">Zizania palustris</name>
    <name type="common">Northern wild rice</name>
    <dbReference type="NCBI Taxonomy" id="103762"/>
    <lineage>
        <taxon>Eukaryota</taxon>
        <taxon>Viridiplantae</taxon>
        <taxon>Streptophyta</taxon>
        <taxon>Embryophyta</taxon>
        <taxon>Tracheophyta</taxon>
        <taxon>Spermatophyta</taxon>
        <taxon>Magnoliopsida</taxon>
        <taxon>Liliopsida</taxon>
        <taxon>Poales</taxon>
        <taxon>Poaceae</taxon>
        <taxon>BOP clade</taxon>
        <taxon>Oryzoideae</taxon>
        <taxon>Oryzeae</taxon>
        <taxon>Zizaniinae</taxon>
        <taxon>Zizania</taxon>
    </lineage>
</organism>
<feature type="transmembrane region" description="Helical" evidence="11">
    <location>
        <begin position="177"/>
        <end position="200"/>
    </location>
</feature>
<dbReference type="GO" id="GO:0015144">
    <property type="term" value="F:carbohydrate transmembrane transporter activity"/>
    <property type="evidence" value="ECO:0007669"/>
    <property type="project" value="InterPro"/>
</dbReference>
<evidence type="ECO:0000256" key="4">
    <source>
        <dbReference type="ARBA" id="ARBA00022597"/>
    </source>
</evidence>
<evidence type="ECO:0000256" key="9">
    <source>
        <dbReference type="RuleBase" id="RU003346"/>
    </source>
</evidence>
<dbReference type="PANTHER" id="PTHR23500">
    <property type="entry name" value="SOLUTE CARRIER FAMILY 2, FACILITATED GLUCOSE TRANSPORTER"/>
    <property type="match status" value="1"/>
</dbReference>
<evidence type="ECO:0000256" key="8">
    <source>
        <dbReference type="ARBA" id="ARBA00023136"/>
    </source>
</evidence>
<evidence type="ECO:0000313" key="13">
    <source>
        <dbReference type="EMBL" id="KAG8099553.1"/>
    </source>
</evidence>
<keyword evidence="3 9" id="KW-0813">Transport</keyword>
<comment type="subcellular location">
    <subcellularLocation>
        <location evidence="1">Membrane</location>
        <topology evidence="1">Multi-pass membrane protein</topology>
    </subcellularLocation>
</comment>
<feature type="transmembrane region" description="Helical" evidence="11">
    <location>
        <begin position="322"/>
        <end position="340"/>
    </location>
</feature>
<dbReference type="InterPro" id="IPR005828">
    <property type="entry name" value="MFS_sugar_transport-like"/>
</dbReference>
<dbReference type="PROSITE" id="PS50850">
    <property type="entry name" value="MFS"/>
    <property type="match status" value="1"/>
</dbReference>
<sequence>MASAALPEAVQPKKKGNVKFAFGCAILASMTSILLGYDIGVMSGASLYIQKDLKISDKQLEILVGILNLFSLVGSFAAGRTSDWIGRRYTIVFAAVIFFAGAFLMGFAVNYGMLMFGRFVAGVGVGYALMIAPVYTAEVSPASARGFLTSFPEVFINFGILLGYVSNYAFSRLPLHLGWRVMLGIGAAPSVLLALMVLGMPESPRWLVMKGRLKDAKAVLEKTSDTSEEAADRLADIKVAAGIPEDLDGDVVTVPKKGSGDEKRVWKELIFSPTPAMRRILLSGIGIHFFQQASGIDSVVLYSPRVFKSAGIVNQNRLLGTTVAVGVTKTLFILVATFFLDRVGRRPLLLSSTGGMILSLIGLAAGLTVVGQHPDAKIPWAIGLSIASTLAYVAFFSIGLGPITWVYSSEIFPLHVRALGCSLGVATNRVISSVISMTFLSLSNAITIGGSFFLYSGIAAFAWVFFYTYLPETRGQTLENMSELFGAKHDTGSEADEPAKGKKKVEMAAATN</sequence>
<evidence type="ECO:0000256" key="11">
    <source>
        <dbReference type="SAM" id="Phobius"/>
    </source>
</evidence>
<feature type="transmembrane region" description="Helical" evidence="11">
    <location>
        <begin position="60"/>
        <end position="79"/>
    </location>
</feature>
<evidence type="ECO:0000256" key="3">
    <source>
        <dbReference type="ARBA" id="ARBA00022448"/>
    </source>
</evidence>
<keyword evidence="4" id="KW-0762">Sugar transport</keyword>
<comment type="similarity">
    <text evidence="2 9">Belongs to the major facilitator superfamily. Sugar transporter (TC 2.A.1.1) family.</text>
</comment>
<dbReference type="GO" id="GO:0016020">
    <property type="term" value="C:membrane"/>
    <property type="evidence" value="ECO:0007669"/>
    <property type="project" value="UniProtKB-SubCell"/>
</dbReference>
<feature type="transmembrane region" description="Helical" evidence="11">
    <location>
        <begin position="147"/>
        <end position="165"/>
    </location>
</feature>
<feature type="domain" description="Major facilitator superfamily (MFS) profile" evidence="12">
    <location>
        <begin position="24"/>
        <end position="474"/>
    </location>
</feature>
<feature type="transmembrane region" description="Helical" evidence="11">
    <location>
        <begin position="91"/>
        <end position="109"/>
    </location>
</feature>
<dbReference type="PROSITE" id="PS00217">
    <property type="entry name" value="SUGAR_TRANSPORT_2"/>
    <property type="match status" value="1"/>
</dbReference>
<feature type="transmembrane region" description="Helical" evidence="11">
    <location>
        <begin position="347"/>
        <end position="370"/>
    </location>
</feature>
<keyword evidence="5 11" id="KW-0812">Transmembrane</keyword>
<dbReference type="InterPro" id="IPR020846">
    <property type="entry name" value="MFS_dom"/>
</dbReference>
<accession>A0A8J6C4S0</accession>
<feature type="region of interest" description="Disordered" evidence="10">
    <location>
        <begin position="489"/>
        <end position="512"/>
    </location>
</feature>
<evidence type="ECO:0000256" key="5">
    <source>
        <dbReference type="ARBA" id="ARBA00022692"/>
    </source>
</evidence>
<dbReference type="AlphaFoldDB" id="A0A8J6C4S0"/>
<proteinExistence type="inferred from homology"/>
<evidence type="ECO:0000256" key="1">
    <source>
        <dbReference type="ARBA" id="ARBA00004141"/>
    </source>
</evidence>
<dbReference type="NCBIfam" id="TIGR00879">
    <property type="entry name" value="SP"/>
    <property type="match status" value="1"/>
</dbReference>